<dbReference type="EMBL" id="HBEW01008187">
    <property type="protein sequence ID" value="CAD8588339.1"/>
    <property type="molecule type" value="Transcribed_RNA"/>
</dbReference>
<keyword evidence="1" id="KW-0677">Repeat</keyword>
<gene>
    <name evidence="4" type="ORF">OMED0929_LOCUS6911</name>
</gene>
<dbReference type="InterPro" id="IPR011990">
    <property type="entry name" value="TPR-like_helical_dom_sf"/>
</dbReference>
<evidence type="ECO:0000256" key="3">
    <source>
        <dbReference type="PROSITE-ProRule" id="PRU00339"/>
    </source>
</evidence>
<dbReference type="AlphaFoldDB" id="A0A7S0PP77"/>
<dbReference type="PANTHER" id="PTHR45831">
    <property type="entry name" value="LD24721P"/>
    <property type="match status" value="1"/>
</dbReference>
<dbReference type="PANTHER" id="PTHR45831:SF2">
    <property type="entry name" value="LD24721P"/>
    <property type="match status" value="1"/>
</dbReference>
<sequence length="360" mass="40088">MPAHSSVWTRASAHAVAFAHSRARTSVSRRGMLPDTRRSRRGWDNCDYDCGAHAHSRRVHARCGRDVRARGGARDASIGSVHVDAHRVRDGGRGRDLSEELNEKVERAAAEARAATNAVDEFLLNEELAERKIACAIEEENYKVAKSIKEERARKERELSPSAALAAALARRLREPNGEETVVICEDVVQLGDRRVVPSLLRALCTVDDANEDAAKAIEQALWSLWQRSGDTAVDNRLNEGINAMGVVPDGLPVARDIFTEIIIAKPEFAEAHNKRATANYLMQLYNESIKDCVNTLKLNPFHFGAHSGKGLCHLALHQYEDALRCFEDALRVNPRMEHVQRYRSSLTAMLERQGQSNAE</sequence>
<evidence type="ECO:0000256" key="2">
    <source>
        <dbReference type="ARBA" id="ARBA00022803"/>
    </source>
</evidence>
<dbReference type="Pfam" id="PF00515">
    <property type="entry name" value="TPR_1"/>
    <property type="match status" value="1"/>
</dbReference>
<dbReference type="GO" id="GO:0072380">
    <property type="term" value="C:TRC complex"/>
    <property type="evidence" value="ECO:0007669"/>
    <property type="project" value="TreeGrafter"/>
</dbReference>
<dbReference type="SMART" id="SM00028">
    <property type="entry name" value="TPR"/>
    <property type="match status" value="2"/>
</dbReference>
<organism evidence="4">
    <name type="scientific">Ostreococcus mediterraneus</name>
    <dbReference type="NCBI Taxonomy" id="1486918"/>
    <lineage>
        <taxon>Eukaryota</taxon>
        <taxon>Viridiplantae</taxon>
        <taxon>Chlorophyta</taxon>
        <taxon>Mamiellophyceae</taxon>
        <taxon>Mamiellales</taxon>
        <taxon>Bathycoccaceae</taxon>
        <taxon>Ostreococcus</taxon>
    </lineage>
</organism>
<dbReference type="InterPro" id="IPR019734">
    <property type="entry name" value="TPR_rpt"/>
</dbReference>
<dbReference type="GO" id="GO:0006620">
    <property type="term" value="P:post-translational protein targeting to endoplasmic reticulum membrane"/>
    <property type="evidence" value="ECO:0007669"/>
    <property type="project" value="TreeGrafter"/>
</dbReference>
<protein>
    <submittedName>
        <fullName evidence="4">Uncharacterized protein</fullName>
    </submittedName>
</protein>
<dbReference type="Gene3D" id="1.25.40.10">
    <property type="entry name" value="Tetratricopeptide repeat domain"/>
    <property type="match status" value="1"/>
</dbReference>
<evidence type="ECO:0000313" key="4">
    <source>
        <dbReference type="EMBL" id="CAD8588339.1"/>
    </source>
</evidence>
<dbReference type="GO" id="GO:0016020">
    <property type="term" value="C:membrane"/>
    <property type="evidence" value="ECO:0007669"/>
    <property type="project" value="TreeGrafter"/>
</dbReference>
<feature type="repeat" description="TPR" evidence="3">
    <location>
        <begin position="304"/>
        <end position="337"/>
    </location>
</feature>
<keyword evidence="2 3" id="KW-0802">TPR repeat</keyword>
<dbReference type="GO" id="GO:0060090">
    <property type="term" value="F:molecular adaptor activity"/>
    <property type="evidence" value="ECO:0007669"/>
    <property type="project" value="TreeGrafter"/>
</dbReference>
<proteinExistence type="predicted"/>
<name>A0A7S0PP77_9CHLO</name>
<evidence type="ECO:0000256" key="1">
    <source>
        <dbReference type="ARBA" id="ARBA00022737"/>
    </source>
</evidence>
<dbReference type="InterPro" id="IPR047150">
    <property type="entry name" value="SGT"/>
</dbReference>
<reference evidence="4" key="1">
    <citation type="submission" date="2021-01" db="EMBL/GenBank/DDBJ databases">
        <authorList>
            <person name="Corre E."/>
            <person name="Pelletier E."/>
            <person name="Niang G."/>
            <person name="Scheremetjew M."/>
            <person name="Finn R."/>
            <person name="Kale V."/>
            <person name="Holt S."/>
            <person name="Cochrane G."/>
            <person name="Meng A."/>
            <person name="Brown T."/>
            <person name="Cohen L."/>
        </authorList>
    </citation>
    <scope>NUCLEOTIDE SEQUENCE</scope>
    <source>
        <strain evidence="4">Clade-D-RCC2572</strain>
    </source>
</reference>
<dbReference type="SUPFAM" id="SSF48452">
    <property type="entry name" value="TPR-like"/>
    <property type="match status" value="1"/>
</dbReference>
<accession>A0A7S0PP77</accession>
<dbReference type="PROSITE" id="PS50005">
    <property type="entry name" value="TPR"/>
    <property type="match status" value="1"/>
</dbReference>